<feature type="compositionally biased region" description="Low complexity" evidence="5">
    <location>
        <begin position="107"/>
        <end position="118"/>
    </location>
</feature>
<feature type="compositionally biased region" description="Basic and acidic residues" evidence="5">
    <location>
        <begin position="276"/>
        <end position="289"/>
    </location>
</feature>
<dbReference type="GO" id="GO:0008270">
    <property type="term" value="F:zinc ion binding"/>
    <property type="evidence" value="ECO:0007669"/>
    <property type="project" value="UniProtKB-KW"/>
</dbReference>
<evidence type="ECO:0000256" key="3">
    <source>
        <dbReference type="ARBA" id="ARBA00022833"/>
    </source>
</evidence>
<keyword evidence="2 4" id="KW-0863">Zinc-finger</keyword>
<keyword evidence="3 4" id="KW-0862">Zinc</keyword>
<keyword evidence="1 4" id="KW-0479">Metal-binding</keyword>
<name>A0A2J6SD74_HYAVF</name>
<evidence type="ECO:0000313" key="7">
    <source>
        <dbReference type="EMBL" id="PMD48711.1"/>
    </source>
</evidence>
<evidence type="ECO:0000256" key="5">
    <source>
        <dbReference type="SAM" id="MobiDB-lite"/>
    </source>
</evidence>
<feature type="domain" description="C3H1-type" evidence="6">
    <location>
        <begin position="125"/>
        <end position="153"/>
    </location>
</feature>
<dbReference type="STRING" id="1149755.A0A2J6SD74"/>
<reference evidence="7 8" key="1">
    <citation type="submission" date="2016-04" db="EMBL/GenBank/DDBJ databases">
        <title>A degradative enzymes factory behind the ericoid mycorrhizal symbiosis.</title>
        <authorList>
            <consortium name="DOE Joint Genome Institute"/>
            <person name="Martino E."/>
            <person name="Morin E."/>
            <person name="Grelet G."/>
            <person name="Kuo A."/>
            <person name="Kohler A."/>
            <person name="Daghino S."/>
            <person name="Barry K."/>
            <person name="Choi C."/>
            <person name="Cichocki N."/>
            <person name="Clum A."/>
            <person name="Copeland A."/>
            <person name="Hainaut M."/>
            <person name="Haridas S."/>
            <person name="Labutti K."/>
            <person name="Lindquist E."/>
            <person name="Lipzen A."/>
            <person name="Khouja H.-R."/>
            <person name="Murat C."/>
            <person name="Ohm R."/>
            <person name="Olson A."/>
            <person name="Spatafora J."/>
            <person name="Veneault-Fourrey C."/>
            <person name="Henrissat B."/>
            <person name="Grigoriev I."/>
            <person name="Martin F."/>
            <person name="Perotto S."/>
        </authorList>
    </citation>
    <scope>NUCLEOTIDE SEQUENCE [LARGE SCALE GENOMIC DNA]</scope>
    <source>
        <strain evidence="7 8">F</strain>
    </source>
</reference>
<proteinExistence type="predicted"/>
<feature type="zinc finger region" description="C3H1-type" evidence="4">
    <location>
        <begin position="125"/>
        <end position="153"/>
    </location>
</feature>
<dbReference type="InterPro" id="IPR036855">
    <property type="entry name" value="Znf_CCCH_sf"/>
</dbReference>
<feature type="compositionally biased region" description="Polar residues" evidence="5">
    <location>
        <begin position="91"/>
        <end position="101"/>
    </location>
</feature>
<protein>
    <recommendedName>
        <fullName evidence="6">C3H1-type domain-containing protein</fullName>
    </recommendedName>
</protein>
<feature type="compositionally biased region" description="Basic and acidic residues" evidence="5">
    <location>
        <begin position="305"/>
        <end position="315"/>
    </location>
</feature>
<organism evidence="7 8">
    <name type="scientific">Hyaloscypha variabilis (strain UAMH 11265 / GT02V1 / F)</name>
    <name type="common">Meliniomyces variabilis</name>
    <dbReference type="NCBI Taxonomy" id="1149755"/>
    <lineage>
        <taxon>Eukaryota</taxon>
        <taxon>Fungi</taxon>
        <taxon>Dikarya</taxon>
        <taxon>Ascomycota</taxon>
        <taxon>Pezizomycotina</taxon>
        <taxon>Leotiomycetes</taxon>
        <taxon>Helotiales</taxon>
        <taxon>Hyaloscyphaceae</taxon>
        <taxon>Hyaloscypha</taxon>
        <taxon>Hyaloscypha variabilis</taxon>
    </lineage>
</organism>
<evidence type="ECO:0000256" key="2">
    <source>
        <dbReference type="ARBA" id="ARBA00022771"/>
    </source>
</evidence>
<evidence type="ECO:0000256" key="4">
    <source>
        <dbReference type="PROSITE-ProRule" id="PRU00723"/>
    </source>
</evidence>
<evidence type="ECO:0000259" key="6">
    <source>
        <dbReference type="PROSITE" id="PS50103"/>
    </source>
</evidence>
<feature type="region of interest" description="Disordered" evidence="5">
    <location>
        <begin position="273"/>
        <end position="315"/>
    </location>
</feature>
<dbReference type="InterPro" id="IPR000571">
    <property type="entry name" value="Znf_CCCH"/>
</dbReference>
<dbReference type="EMBL" id="KZ613937">
    <property type="protein sequence ID" value="PMD48711.1"/>
    <property type="molecule type" value="Genomic_DNA"/>
</dbReference>
<gene>
    <name evidence="7" type="ORF">L207DRAFT_627408</name>
</gene>
<sequence length="315" mass="34021">MPPIAVDVQQKGKPWPGYFLVRTTGEVVPLIAVDELPTSIELVGIPRSLDLEETTGMLNLGLQRSTGGFYQIALEHGSKFRSSEAVEPEPSDNTSQPSSPAKSPKDSFSTTTTVSRTSANPPTSPVAIQLCRHWCAHGICKWGQQCRYRHIMPMTIHGLHEVGLQDWPVWFRKENPGYFVSDAKGTGAPARIGRARRVLGSGAGAVACYGNVDAVAGSRAGRLRGGGRVTVRERVSGRVLKSEELGEQIIPRLRGMSKEGKVVGEKAVGAQGGNAKIERAAARDTRNWEDESEEEASEEEIGGEVETKPGRLVDV</sequence>
<dbReference type="AlphaFoldDB" id="A0A2J6SD74"/>
<feature type="region of interest" description="Disordered" evidence="5">
    <location>
        <begin position="81"/>
        <end position="123"/>
    </location>
</feature>
<feature type="compositionally biased region" description="Acidic residues" evidence="5">
    <location>
        <begin position="290"/>
        <end position="303"/>
    </location>
</feature>
<dbReference type="PROSITE" id="PS50103">
    <property type="entry name" value="ZF_C3H1"/>
    <property type="match status" value="1"/>
</dbReference>
<evidence type="ECO:0000256" key="1">
    <source>
        <dbReference type="ARBA" id="ARBA00022723"/>
    </source>
</evidence>
<keyword evidence="8" id="KW-1185">Reference proteome</keyword>
<dbReference type="SUPFAM" id="SSF90229">
    <property type="entry name" value="CCCH zinc finger"/>
    <property type="match status" value="1"/>
</dbReference>
<accession>A0A2J6SD74</accession>
<dbReference type="Proteomes" id="UP000235786">
    <property type="component" value="Unassembled WGS sequence"/>
</dbReference>
<evidence type="ECO:0000313" key="8">
    <source>
        <dbReference type="Proteomes" id="UP000235786"/>
    </source>
</evidence>
<dbReference type="OrthoDB" id="411372at2759"/>